<evidence type="ECO:0000313" key="5">
    <source>
        <dbReference type="Proteomes" id="UP000283314"/>
    </source>
</evidence>
<dbReference type="Gene3D" id="1.10.10.1400">
    <property type="entry name" value="Terminase, small subunit, N-terminal DNA-binding domain, HTH motif"/>
    <property type="match status" value="1"/>
</dbReference>
<dbReference type="InterPro" id="IPR052404">
    <property type="entry name" value="SPP1-like_terminase"/>
</dbReference>
<evidence type="ECO:0000256" key="2">
    <source>
        <dbReference type="ARBA" id="ARBA00023219"/>
    </source>
</evidence>
<evidence type="ECO:0000313" key="6">
    <source>
        <dbReference type="Proteomes" id="UP000284598"/>
    </source>
</evidence>
<dbReference type="Pfam" id="PF03592">
    <property type="entry name" value="Terminase_2"/>
    <property type="match status" value="1"/>
</dbReference>
<name>A0A413S039_9FIRM</name>
<keyword evidence="2" id="KW-0231">Viral genome packaging</keyword>
<accession>A0A413S039</accession>
<gene>
    <name evidence="4" type="ORF">DW018_11590</name>
    <name evidence="3" type="ORF">DW929_07350</name>
</gene>
<dbReference type="EMBL" id="QSFO01000007">
    <property type="protein sequence ID" value="RHA54490.1"/>
    <property type="molecule type" value="Genomic_DNA"/>
</dbReference>
<dbReference type="Proteomes" id="UP000283314">
    <property type="component" value="Unassembled WGS sequence"/>
</dbReference>
<dbReference type="GO" id="GO:0051276">
    <property type="term" value="P:chromosome organization"/>
    <property type="evidence" value="ECO:0007669"/>
    <property type="project" value="InterPro"/>
</dbReference>
<dbReference type="GeneID" id="66467885"/>
<dbReference type="EMBL" id="QROT01000009">
    <property type="protein sequence ID" value="RHL43271.1"/>
    <property type="molecule type" value="Genomic_DNA"/>
</dbReference>
<keyword evidence="1" id="KW-1188">Viral release from host cell</keyword>
<proteinExistence type="predicted"/>
<evidence type="ECO:0000256" key="1">
    <source>
        <dbReference type="ARBA" id="ARBA00022612"/>
    </source>
</evidence>
<sequence length="198" mass="22204">MTDRQVIFANEYLIDLNGTRAYKEAYPHVKNDNTAAAAAARLMNVPEIKEYIDERIKDRLERIEVTQDDVIQELAAVAFANGSEYAKVVTKPVMMKTPDGDYVPALDSEGNQMYYQAVEITETDELSRRQIKAISGIKQGKNGIELTTYDKVKALELLGRHLGMFKDKVEVSGNVNNPFEGLSTEQLLRLAGEDLESE</sequence>
<dbReference type="RefSeq" id="WP_118025341.1">
    <property type="nucleotide sequence ID" value="NZ_CABJDQ010000009.1"/>
</dbReference>
<dbReference type="PANTHER" id="PTHR41328">
    <property type="entry name" value="TERMINASE SMALL SUBUNIT-RELATED"/>
    <property type="match status" value="1"/>
</dbReference>
<dbReference type="AlphaFoldDB" id="A0A413S039"/>
<evidence type="ECO:0000313" key="3">
    <source>
        <dbReference type="EMBL" id="RHA54490.1"/>
    </source>
</evidence>
<dbReference type="InterPro" id="IPR005335">
    <property type="entry name" value="Terminase_ssu"/>
</dbReference>
<reference evidence="5 6" key="1">
    <citation type="submission" date="2018-08" db="EMBL/GenBank/DDBJ databases">
        <title>A genome reference for cultivated species of the human gut microbiota.</title>
        <authorList>
            <person name="Zou Y."/>
            <person name="Xue W."/>
            <person name="Luo G."/>
        </authorList>
    </citation>
    <scope>NUCLEOTIDE SEQUENCE [LARGE SCALE GENOMIC DNA]</scope>
    <source>
        <strain evidence="4 5">AF37-4</strain>
        <strain evidence="3 6">AM43-2</strain>
    </source>
</reference>
<protein>
    <submittedName>
        <fullName evidence="3">Terminase small subunit</fullName>
    </submittedName>
</protein>
<dbReference type="Proteomes" id="UP000284598">
    <property type="component" value="Unassembled WGS sequence"/>
</dbReference>
<organism evidence="3 6">
    <name type="scientific">Eubacterium ventriosum</name>
    <dbReference type="NCBI Taxonomy" id="39496"/>
    <lineage>
        <taxon>Bacteria</taxon>
        <taxon>Bacillati</taxon>
        <taxon>Bacillota</taxon>
        <taxon>Clostridia</taxon>
        <taxon>Eubacteriales</taxon>
        <taxon>Eubacteriaceae</taxon>
        <taxon>Eubacterium</taxon>
    </lineage>
</organism>
<dbReference type="InterPro" id="IPR038713">
    <property type="entry name" value="Terminase_Gp1_N_sf"/>
</dbReference>
<evidence type="ECO:0000313" key="4">
    <source>
        <dbReference type="EMBL" id="RHL43271.1"/>
    </source>
</evidence>
<dbReference type="PANTHER" id="PTHR41328:SF2">
    <property type="entry name" value="TERMINASE SMALL SUBUNIT"/>
    <property type="match status" value="1"/>
</dbReference>
<comment type="caution">
    <text evidence="3">The sequence shown here is derived from an EMBL/GenBank/DDBJ whole genome shotgun (WGS) entry which is preliminary data.</text>
</comment>